<proteinExistence type="predicted"/>
<keyword evidence="3" id="KW-1185">Reference proteome</keyword>
<evidence type="ECO:0000256" key="1">
    <source>
        <dbReference type="SAM" id="MobiDB-lite"/>
    </source>
</evidence>
<gene>
    <name evidence="2" type="ORF">SETTUDRAFT_92623</name>
</gene>
<dbReference type="GeneID" id="19405985"/>
<dbReference type="RefSeq" id="XP_008028349.1">
    <property type="nucleotide sequence ID" value="XM_008030158.1"/>
</dbReference>
<evidence type="ECO:0000313" key="2">
    <source>
        <dbReference type="EMBL" id="EOA83884.1"/>
    </source>
</evidence>
<dbReference type="HOGENOM" id="CLU_048149_0_0_1"/>
<reference evidence="2 3" key="1">
    <citation type="journal article" date="2012" name="PLoS Pathog.">
        <title>Diverse lifestyles and strategies of plant pathogenesis encoded in the genomes of eighteen Dothideomycetes fungi.</title>
        <authorList>
            <person name="Ohm R.A."/>
            <person name="Feau N."/>
            <person name="Henrissat B."/>
            <person name="Schoch C.L."/>
            <person name="Horwitz B.A."/>
            <person name="Barry K.W."/>
            <person name="Condon B.J."/>
            <person name="Copeland A.C."/>
            <person name="Dhillon B."/>
            <person name="Glaser F."/>
            <person name="Hesse C.N."/>
            <person name="Kosti I."/>
            <person name="LaButti K."/>
            <person name="Lindquist E.A."/>
            <person name="Lucas S."/>
            <person name="Salamov A.A."/>
            <person name="Bradshaw R.E."/>
            <person name="Ciuffetti L."/>
            <person name="Hamelin R.C."/>
            <person name="Kema G.H.J."/>
            <person name="Lawrence C."/>
            <person name="Scott J.A."/>
            <person name="Spatafora J.W."/>
            <person name="Turgeon B.G."/>
            <person name="de Wit P.J.G.M."/>
            <person name="Zhong S."/>
            <person name="Goodwin S.B."/>
            <person name="Grigoriev I.V."/>
        </authorList>
    </citation>
    <scope>NUCLEOTIDE SEQUENCE [LARGE SCALE GENOMIC DNA]</scope>
    <source>
        <strain evidence="3">28A</strain>
    </source>
</reference>
<name>R0K2N4_EXST2</name>
<dbReference type="Proteomes" id="UP000016935">
    <property type="component" value="Unassembled WGS sequence"/>
</dbReference>
<dbReference type="AlphaFoldDB" id="R0K2N4"/>
<dbReference type="EMBL" id="KB908814">
    <property type="protein sequence ID" value="EOA83884.1"/>
    <property type="molecule type" value="Genomic_DNA"/>
</dbReference>
<protein>
    <submittedName>
        <fullName evidence="2">Uncharacterized protein</fullName>
    </submittedName>
</protein>
<dbReference type="eggNOG" id="ENOG502S720">
    <property type="taxonomic scope" value="Eukaryota"/>
</dbReference>
<sequence>MAPDKPASLFVSLPLEVRHTIFEHAAARESAPKELLRFWFEKNEVEQLIAKHISENPDGPAPRAVYGDNEHEEERDSAEEVEGGEDDGEGEEDDEEEEEQGLEEEQDNGIEDDAGQVEHDNEGEVVESHGASARTAQLRPPTPTVRPHKKWRFIPKFMRLTHHPPPVELLLTCQQLYIEAKNWFYDAAVLRIYPTASFAHTSFFEEALGQISDAAFSPIHNIRRVEAVFVWDSTWIRAEETGVVGAVFPALLQQRASFLYKILSQAPDLHELVIHWHDSAQDHESANLMTDTLGPFYTLPATVKVKEHYIAADSRPSKRSIAGRRRVEFQNIVDMGLDRLF</sequence>
<dbReference type="OrthoDB" id="3795483at2759"/>
<evidence type="ECO:0000313" key="3">
    <source>
        <dbReference type="Proteomes" id="UP000016935"/>
    </source>
</evidence>
<organism evidence="2 3">
    <name type="scientific">Exserohilum turcicum (strain 28A)</name>
    <name type="common">Northern leaf blight fungus</name>
    <name type="synonym">Setosphaeria turcica</name>
    <dbReference type="NCBI Taxonomy" id="671987"/>
    <lineage>
        <taxon>Eukaryota</taxon>
        <taxon>Fungi</taxon>
        <taxon>Dikarya</taxon>
        <taxon>Ascomycota</taxon>
        <taxon>Pezizomycotina</taxon>
        <taxon>Dothideomycetes</taxon>
        <taxon>Pleosporomycetidae</taxon>
        <taxon>Pleosporales</taxon>
        <taxon>Pleosporineae</taxon>
        <taxon>Pleosporaceae</taxon>
        <taxon>Exserohilum</taxon>
    </lineage>
</organism>
<accession>R0K2N4</accession>
<dbReference type="STRING" id="671987.R0K2N4"/>
<reference evidence="2 3" key="2">
    <citation type="journal article" date="2013" name="PLoS Genet.">
        <title>Comparative genome structure, secondary metabolite, and effector coding capacity across Cochliobolus pathogens.</title>
        <authorList>
            <person name="Condon B.J."/>
            <person name="Leng Y."/>
            <person name="Wu D."/>
            <person name="Bushley K.E."/>
            <person name="Ohm R.A."/>
            <person name="Otillar R."/>
            <person name="Martin J."/>
            <person name="Schackwitz W."/>
            <person name="Grimwood J."/>
            <person name="MohdZainudin N."/>
            <person name="Xue C."/>
            <person name="Wang R."/>
            <person name="Manning V.A."/>
            <person name="Dhillon B."/>
            <person name="Tu Z.J."/>
            <person name="Steffenson B.J."/>
            <person name="Salamov A."/>
            <person name="Sun H."/>
            <person name="Lowry S."/>
            <person name="LaButti K."/>
            <person name="Han J."/>
            <person name="Copeland A."/>
            <person name="Lindquist E."/>
            <person name="Barry K."/>
            <person name="Schmutz J."/>
            <person name="Baker S.E."/>
            <person name="Ciuffetti L.M."/>
            <person name="Grigoriev I.V."/>
            <person name="Zhong S."/>
            <person name="Turgeon B.G."/>
        </authorList>
    </citation>
    <scope>NUCLEOTIDE SEQUENCE [LARGE SCALE GENOMIC DNA]</scope>
    <source>
        <strain evidence="3">28A</strain>
    </source>
</reference>
<feature type="region of interest" description="Disordered" evidence="1">
    <location>
        <begin position="51"/>
        <end position="146"/>
    </location>
</feature>
<feature type="compositionally biased region" description="Acidic residues" evidence="1">
    <location>
        <begin position="75"/>
        <end position="115"/>
    </location>
</feature>